<name>F1YF84_9ACTN</name>
<reference evidence="5 6" key="1">
    <citation type="journal article" date="2011" name="J. Bacteriol.">
        <title>Draft Genome Sequence of Gordonia neofelifaecis NRRL B-59395, a Cholesterol-Degrading Actinomycete.</title>
        <authorList>
            <person name="Ge F."/>
            <person name="Li W."/>
            <person name="Chen G."/>
            <person name="Liu Y."/>
            <person name="Zhang G."/>
            <person name="Yong B."/>
            <person name="Wang Q."/>
            <person name="Wang N."/>
            <person name="Huang Z."/>
            <person name="Li W."/>
            <person name="Wang J."/>
            <person name="Wu C."/>
            <person name="Xie Q."/>
            <person name="Liu G."/>
        </authorList>
    </citation>
    <scope>NUCLEOTIDE SEQUENCE [LARGE SCALE GENOMIC DNA]</scope>
    <source>
        <strain evidence="5 6">NRRL B-59395</strain>
    </source>
</reference>
<dbReference type="Pfam" id="PF03099">
    <property type="entry name" value="BPL_LplA_LipB"/>
    <property type="match status" value="1"/>
</dbReference>
<dbReference type="AlphaFoldDB" id="F1YF84"/>
<feature type="domain" description="BPL/LPL catalytic" evidence="4">
    <location>
        <begin position="13"/>
        <end position="197"/>
    </location>
</feature>
<dbReference type="CDD" id="cd16442">
    <property type="entry name" value="BPL"/>
    <property type="match status" value="1"/>
</dbReference>
<dbReference type="EMBL" id="AEUD01000002">
    <property type="protein sequence ID" value="EGD56623.1"/>
    <property type="molecule type" value="Genomic_DNA"/>
</dbReference>
<protein>
    <recommendedName>
        <fullName evidence="3">biotin--[biotin carboxyl-carrier protein] ligase</fullName>
        <ecNumber evidence="3">6.3.4.15</ecNumber>
    </recommendedName>
</protein>
<dbReference type="InterPro" id="IPR045864">
    <property type="entry name" value="aa-tRNA-synth_II/BPL/LPL"/>
</dbReference>
<dbReference type="GO" id="GO:0004077">
    <property type="term" value="F:biotin--[biotin carboxyl-carrier protein] ligase activity"/>
    <property type="evidence" value="ECO:0007669"/>
    <property type="project" value="UniProtKB-EC"/>
</dbReference>
<dbReference type="RefSeq" id="WP_009678007.1">
    <property type="nucleotide sequence ID" value="NZ_AEUD01000002.1"/>
</dbReference>
<dbReference type="Pfam" id="PF02237">
    <property type="entry name" value="BPL_C"/>
    <property type="match status" value="1"/>
</dbReference>
<dbReference type="Proteomes" id="UP000035065">
    <property type="component" value="Unassembled WGS sequence"/>
</dbReference>
<evidence type="ECO:0000256" key="3">
    <source>
        <dbReference type="ARBA" id="ARBA00024227"/>
    </source>
</evidence>
<dbReference type="STRING" id="644548.SCNU_03692"/>
<evidence type="ECO:0000313" key="6">
    <source>
        <dbReference type="Proteomes" id="UP000035065"/>
    </source>
</evidence>
<dbReference type="Gene3D" id="2.30.30.100">
    <property type="match status" value="1"/>
</dbReference>
<dbReference type="InterPro" id="IPR004408">
    <property type="entry name" value="Biotin_CoA_COase_ligase"/>
</dbReference>
<dbReference type="OrthoDB" id="9807064at2"/>
<organism evidence="5 6">
    <name type="scientific">Gordonia neofelifaecis NRRL B-59395</name>
    <dbReference type="NCBI Taxonomy" id="644548"/>
    <lineage>
        <taxon>Bacteria</taxon>
        <taxon>Bacillati</taxon>
        <taxon>Actinomycetota</taxon>
        <taxon>Actinomycetes</taxon>
        <taxon>Mycobacteriales</taxon>
        <taxon>Gordoniaceae</taxon>
        <taxon>Gordonia</taxon>
    </lineage>
</organism>
<keyword evidence="6" id="KW-1185">Reference proteome</keyword>
<dbReference type="PANTHER" id="PTHR12835">
    <property type="entry name" value="BIOTIN PROTEIN LIGASE"/>
    <property type="match status" value="1"/>
</dbReference>
<dbReference type="PANTHER" id="PTHR12835:SF5">
    <property type="entry name" value="BIOTIN--PROTEIN LIGASE"/>
    <property type="match status" value="1"/>
</dbReference>
<dbReference type="SUPFAM" id="SSF55681">
    <property type="entry name" value="Class II aaRS and biotin synthetases"/>
    <property type="match status" value="1"/>
</dbReference>
<accession>F1YF84</accession>
<evidence type="ECO:0000256" key="1">
    <source>
        <dbReference type="ARBA" id="ARBA00022598"/>
    </source>
</evidence>
<dbReference type="Gene3D" id="3.30.930.10">
    <property type="entry name" value="Bira Bifunctional Protein, Domain 2"/>
    <property type="match status" value="1"/>
</dbReference>
<dbReference type="GO" id="GO:0005737">
    <property type="term" value="C:cytoplasm"/>
    <property type="evidence" value="ECO:0007669"/>
    <property type="project" value="TreeGrafter"/>
</dbReference>
<dbReference type="NCBIfam" id="TIGR00121">
    <property type="entry name" value="birA_ligase"/>
    <property type="match status" value="1"/>
</dbReference>
<evidence type="ECO:0000313" key="5">
    <source>
        <dbReference type="EMBL" id="EGD56623.1"/>
    </source>
</evidence>
<gene>
    <name evidence="5" type="ORF">SCNU_03692</name>
</gene>
<comment type="caution">
    <text evidence="5">The sequence shown here is derived from an EMBL/GenBank/DDBJ whole genome shotgun (WGS) entry which is preliminary data.</text>
</comment>
<dbReference type="PROSITE" id="PS51733">
    <property type="entry name" value="BPL_LPL_CATALYTIC"/>
    <property type="match status" value="1"/>
</dbReference>
<dbReference type="EC" id="6.3.4.15" evidence="3"/>
<keyword evidence="1 5" id="KW-0436">Ligase</keyword>
<sequence>MRIDVPDRRVLTSDLAGTRWHAIEVVAETGSTNADLIARIDAGEDLGGTVLISARQTSGRGRHARVWETPPGQLAISAAVAVDPSAINHLGWLSLLTGLAVHDAVTELTGTGLELKWPNDVLAPGGRKISGILSEFRLTPGGGGVAVIGTGLNLDLPVGSAPDTAASISGLTDGPVDQTRVAGAYLRALSVRLDSWPDDIAALAENYRAVSATLGSRVRLILPGDAEVIGRAVDIDDEGRVVVDGPDGRVTASAGDVTHLRPAPGS</sequence>
<evidence type="ECO:0000259" key="4">
    <source>
        <dbReference type="PROSITE" id="PS51733"/>
    </source>
</evidence>
<dbReference type="InterPro" id="IPR004143">
    <property type="entry name" value="BPL_LPL_catalytic"/>
</dbReference>
<dbReference type="eggNOG" id="COG0340">
    <property type="taxonomic scope" value="Bacteria"/>
</dbReference>
<proteinExistence type="predicted"/>
<dbReference type="InterPro" id="IPR003142">
    <property type="entry name" value="BPL_C"/>
</dbReference>
<evidence type="ECO:0000256" key="2">
    <source>
        <dbReference type="ARBA" id="ARBA00023267"/>
    </source>
</evidence>
<keyword evidence="2" id="KW-0092">Biotin</keyword>